<dbReference type="RefSeq" id="WP_009603292.1">
    <property type="nucleotide sequence ID" value="NZ_AEIU01000112.1"/>
</dbReference>
<protein>
    <submittedName>
        <fullName evidence="1">Uncharacterized protein</fullName>
    </submittedName>
</protein>
<evidence type="ECO:0000313" key="2">
    <source>
        <dbReference type="Proteomes" id="UP000002943"/>
    </source>
</evidence>
<organism evidence="1 2">
    <name type="scientific">Vibrio caribbeanicus ATCC BAA-2122</name>
    <dbReference type="NCBI Taxonomy" id="796620"/>
    <lineage>
        <taxon>Bacteria</taxon>
        <taxon>Pseudomonadati</taxon>
        <taxon>Pseudomonadota</taxon>
        <taxon>Gammaproteobacteria</taxon>
        <taxon>Vibrionales</taxon>
        <taxon>Vibrionaceae</taxon>
        <taxon>Vibrio</taxon>
    </lineage>
</organism>
<dbReference type="Proteomes" id="UP000002943">
    <property type="component" value="Unassembled WGS sequence"/>
</dbReference>
<sequence>MNDIEYLNWLIVDTATNYPALKWFMGCITDSLNELNAEDILYCYANECTDWDILKYCAYQSEQLNIEHTTPFVKEIIKDTHRFRVLLACRDLI</sequence>
<gene>
    <name evidence="1" type="ORF">VIBC2010_16844</name>
</gene>
<dbReference type="AlphaFoldDB" id="E3BQ30"/>
<keyword evidence="2" id="KW-1185">Reference proteome</keyword>
<name>E3BQ30_9VIBR</name>
<accession>E3BQ30</accession>
<evidence type="ECO:0000313" key="1">
    <source>
        <dbReference type="EMBL" id="EFP94835.1"/>
    </source>
</evidence>
<dbReference type="EMBL" id="AEIU01000112">
    <property type="protein sequence ID" value="EFP94835.1"/>
    <property type="molecule type" value="Genomic_DNA"/>
</dbReference>
<proteinExistence type="predicted"/>
<comment type="caution">
    <text evidence="1">The sequence shown here is derived from an EMBL/GenBank/DDBJ whole genome shotgun (WGS) entry which is preliminary data.</text>
</comment>
<reference evidence="1 2" key="1">
    <citation type="journal article" date="2012" name="Int. J. Syst. Evol. Microbiol.">
        <title>Vibrio caribbeanicus sp. nov., isolated from the marine sponge Scleritoderma cyanea.</title>
        <authorList>
            <person name="Hoffmann M."/>
            <person name="Monday S.R."/>
            <person name="Allard M.W."/>
            <person name="Strain E.A."/>
            <person name="Whittaker P."/>
            <person name="Naum M."/>
            <person name="McCarthy P.J."/>
            <person name="Lopez J.V."/>
            <person name="Fischer M."/>
            <person name="Brown E.W."/>
        </authorList>
    </citation>
    <scope>NUCLEOTIDE SEQUENCE [LARGE SCALE GENOMIC DNA]</scope>
    <source>
        <strain evidence="1 2">ATCC BAA-2122</strain>
    </source>
</reference>